<protein>
    <submittedName>
        <fullName evidence="3">Putative phosphoprotein phosphatase</fullName>
    </submittedName>
</protein>
<comment type="caution">
    <text evidence="3">The sequence shown here is derived from an EMBL/GenBank/DDBJ whole genome shotgun (WGS) entry which is preliminary data.</text>
</comment>
<dbReference type="EMBL" id="LGTL01000020">
    <property type="protein sequence ID" value="KPA76356.1"/>
    <property type="molecule type" value="Genomic_DNA"/>
</dbReference>
<dbReference type="InterPro" id="IPR004843">
    <property type="entry name" value="Calcineurin-like_PHP"/>
</dbReference>
<feature type="region of interest" description="Disordered" evidence="1">
    <location>
        <begin position="95"/>
        <end position="126"/>
    </location>
</feature>
<dbReference type="PRINTS" id="PR00114">
    <property type="entry name" value="STPHPHTASE"/>
</dbReference>
<dbReference type="GO" id="GO:0005737">
    <property type="term" value="C:cytoplasm"/>
    <property type="evidence" value="ECO:0007669"/>
    <property type="project" value="TreeGrafter"/>
</dbReference>
<gene>
    <name evidence="3" type="ORF">ABB37_07703</name>
</gene>
<dbReference type="GeneID" id="26907988"/>
<dbReference type="InterPro" id="IPR050341">
    <property type="entry name" value="PP1_catalytic_subunit"/>
</dbReference>
<evidence type="ECO:0000313" key="4">
    <source>
        <dbReference type="Proteomes" id="UP000037923"/>
    </source>
</evidence>
<feature type="region of interest" description="Disordered" evidence="1">
    <location>
        <begin position="1"/>
        <end position="73"/>
    </location>
</feature>
<dbReference type="RefSeq" id="XP_015654795.1">
    <property type="nucleotide sequence ID" value="XM_015806431.1"/>
</dbReference>
<dbReference type="InterPro" id="IPR029052">
    <property type="entry name" value="Metallo-depent_PP-like"/>
</dbReference>
<keyword evidence="4" id="KW-1185">Reference proteome</keyword>
<evidence type="ECO:0000259" key="2">
    <source>
        <dbReference type="SMART" id="SM00156"/>
    </source>
</evidence>
<dbReference type="PANTHER" id="PTHR11668:SF514">
    <property type="entry name" value="SERINE_THREONINE-PROTEIN PHOSPHATASE"/>
    <property type="match status" value="1"/>
</dbReference>
<dbReference type="Gene3D" id="3.60.21.10">
    <property type="match status" value="1"/>
</dbReference>
<reference evidence="3 4" key="1">
    <citation type="submission" date="2015-07" db="EMBL/GenBank/DDBJ databases">
        <title>High-quality genome of monoxenous trypanosomatid Leptomonas pyrrhocoris.</title>
        <authorList>
            <person name="Flegontov P."/>
            <person name="Butenko A."/>
            <person name="Firsov S."/>
            <person name="Vlcek C."/>
            <person name="Logacheva M.D."/>
            <person name="Field M."/>
            <person name="Filatov D."/>
            <person name="Flegontova O."/>
            <person name="Gerasimov E."/>
            <person name="Jackson A.P."/>
            <person name="Kelly S."/>
            <person name="Opperdoes F."/>
            <person name="O'Reilly A."/>
            <person name="Votypka J."/>
            <person name="Yurchenko V."/>
            <person name="Lukes J."/>
        </authorList>
    </citation>
    <scope>NUCLEOTIDE SEQUENCE [LARGE SCALE GENOMIC DNA]</scope>
    <source>
        <strain evidence="3">H10</strain>
    </source>
</reference>
<feature type="compositionally biased region" description="Low complexity" evidence="1">
    <location>
        <begin position="41"/>
        <end position="59"/>
    </location>
</feature>
<evidence type="ECO:0000256" key="1">
    <source>
        <dbReference type="SAM" id="MobiDB-lite"/>
    </source>
</evidence>
<dbReference type="GO" id="GO:0004722">
    <property type="term" value="F:protein serine/threonine phosphatase activity"/>
    <property type="evidence" value="ECO:0007669"/>
    <property type="project" value="TreeGrafter"/>
</dbReference>
<feature type="region of interest" description="Disordered" evidence="1">
    <location>
        <begin position="272"/>
        <end position="318"/>
    </location>
</feature>
<dbReference type="Proteomes" id="UP000037923">
    <property type="component" value="Unassembled WGS sequence"/>
</dbReference>
<accession>A0A0M9FUV9</accession>
<dbReference type="SUPFAM" id="SSF56300">
    <property type="entry name" value="Metallo-dependent phosphatases"/>
    <property type="match status" value="1"/>
</dbReference>
<evidence type="ECO:0000313" key="3">
    <source>
        <dbReference type="EMBL" id="KPA76356.1"/>
    </source>
</evidence>
<sequence length="586" mass="61176">MPHSTLSASRRQRTSESEARAPFSSFRSNDGDPFNEDSTPYTTYGAGAGSVAASPSTSPCASVSPPAGLSPETNALCAQAPSAAASFTRKVTAWLPQRKSSSPAGTLIPLESKRSKADAAGTKGKAAHAVPPLQLVGRINADNAAASQRGTSITLRSPTFIVTPRGAVPVSPRVGMTTTATTPVATTPTPRNPPTTRPRSLSSAPMVPVRHQTTPPPVLTAGSKSSGIAAAAAATGAASTLPRQGASATHEPFLDAQPAVPPKMRLSGEGGCIISSSSNHNNGAGQPSAGSPAEAAAASSSAIGKPTPVVGNHARATARRSVSRSCSTLCFVTDTSASSALASLEEEELRPNAARPPFFSAAPARGDFVAMIEWLLCRGEQRDIGLPPASVSIVNGRSRSPRLTPPPPTFFTEDNITKLCTAATQVLSAEPGLLELDVPADDTLIVVGDIHGQFQDLYTSVLCQQYDRRRCNPGGLDRHFLFMGDYVDRGPHSLEVVLLLLALKVEYPSLVYLTRGNHEEEKTSRVYGFLTEATSSLGAVAGGAVWSAVNKVFLDLPLAAIVQTPHMRFFVTHGGLYTPQKENYQA</sequence>
<dbReference type="InterPro" id="IPR006186">
    <property type="entry name" value="Ser/Thr-sp_prot-phosphatase"/>
</dbReference>
<dbReference type="PANTHER" id="PTHR11668">
    <property type="entry name" value="SERINE/THREONINE PROTEIN PHOSPHATASE"/>
    <property type="match status" value="1"/>
</dbReference>
<dbReference type="VEuPathDB" id="TriTrypDB:LpyrH10_20_0260"/>
<dbReference type="GO" id="GO:0005634">
    <property type="term" value="C:nucleus"/>
    <property type="evidence" value="ECO:0007669"/>
    <property type="project" value="TreeGrafter"/>
</dbReference>
<dbReference type="SMART" id="SM00156">
    <property type="entry name" value="PP2Ac"/>
    <property type="match status" value="1"/>
</dbReference>
<dbReference type="AlphaFoldDB" id="A0A0M9FUV9"/>
<dbReference type="Pfam" id="PF00149">
    <property type="entry name" value="Metallophos"/>
    <property type="match status" value="1"/>
</dbReference>
<feature type="compositionally biased region" description="Low complexity" evidence="1">
    <location>
        <begin position="177"/>
        <end position="189"/>
    </location>
</feature>
<proteinExistence type="predicted"/>
<feature type="region of interest" description="Disordered" evidence="1">
    <location>
        <begin position="171"/>
        <end position="214"/>
    </location>
</feature>
<organism evidence="3 4">
    <name type="scientific">Leptomonas pyrrhocoris</name>
    <name type="common">Firebug parasite</name>
    <dbReference type="NCBI Taxonomy" id="157538"/>
    <lineage>
        <taxon>Eukaryota</taxon>
        <taxon>Discoba</taxon>
        <taxon>Euglenozoa</taxon>
        <taxon>Kinetoplastea</taxon>
        <taxon>Metakinetoplastina</taxon>
        <taxon>Trypanosomatida</taxon>
        <taxon>Trypanosomatidae</taxon>
        <taxon>Leishmaniinae</taxon>
        <taxon>Leptomonas</taxon>
    </lineage>
</organism>
<dbReference type="OMA" id="AMIEWLL"/>
<feature type="compositionally biased region" description="Low complexity" evidence="1">
    <location>
        <begin position="272"/>
        <end position="302"/>
    </location>
</feature>
<feature type="domain" description="Serine/threonine specific protein phosphatases" evidence="2">
    <location>
        <begin position="411"/>
        <end position="586"/>
    </location>
</feature>
<name>A0A0M9FUV9_LEPPY</name>